<evidence type="ECO:0000313" key="2">
    <source>
        <dbReference type="Proteomes" id="UP001479436"/>
    </source>
</evidence>
<evidence type="ECO:0008006" key="3">
    <source>
        <dbReference type="Google" id="ProtNLM"/>
    </source>
</evidence>
<accession>A0ABR2VUT6</accession>
<dbReference type="Proteomes" id="UP001479436">
    <property type="component" value="Unassembled WGS sequence"/>
</dbReference>
<reference evidence="1 2" key="1">
    <citation type="submission" date="2023-04" db="EMBL/GenBank/DDBJ databases">
        <title>Genome of Basidiobolus ranarum AG-B5.</title>
        <authorList>
            <person name="Stajich J.E."/>
            <person name="Carter-House D."/>
            <person name="Gryganskyi A."/>
        </authorList>
    </citation>
    <scope>NUCLEOTIDE SEQUENCE [LARGE SCALE GENOMIC DNA]</scope>
    <source>
        <strain evidence="1 2">AG-B5</strain>
    </source>
</reference>
<keyword evidence="2" id="KW-1185">Reference proteome</keyword>
<sequence length="684" mass="78586">MPQPQLSAEIVTLIVSHFAYEIHTLHSLLTVNKLFFKATVPILYKDPFHPFYRHVQARYPEIVYLLLASSNLLPELKEPMIQILDRDFPKRDPPTAPFTVNYLDYYTEIDYSKWGSIYYKYFSYTIRDSSLRVGPMINLLFCKHNGKNIKSITLPILDMKLYLPIVTSLSSLRRIEFRRERDDETIYTNDQNIVTIQDAIEFVKLHVETFDDTLTEMKIPDFTDLDRNDIGSDIHIEDIIHILKRPQVIEVDDSYDFCQRLQDSTTDYLRVFRGSSVCHAGEIRDWDSASLLQRCPKLERASFNLTRPNTFQWAVERRDLLIESGSDLSSTSDVKLPPLQEVSMVSTDCSALPVVQDIAYAFRNTIRNIHVRYDPLTEVDPDLLSWDWLLPNLVRIELSADLSLFDFGSLNFCPLLEELCLFDQREGDGNSAVTEFGPIIRLPKIQIIRLTGEISFKFNFGSLNHSPLLRAAMIRESGLSFPTRPPDSPNSTWTWNWHLQHLSTLDLTEEAAFLFQFRLLDSCPPLTRLSLSIDRHHRSLSLNEIIGANISSPTEYTSETGSRKKPRQRSMFALEGNWELSGETLAAILQRYMSHVTDIRIACKEGLTGMDIIHATQKLAHIYYVRTSLCITDADVERLGMDVKESNSSGVQWGCNGIVDSVRYSMGSVSLSQEHEIYHVYPVE</sequence>
<evidence type="ECO:0000313" key="1">
    <source>
        <dbReference type="EMBL" id="KAK9703119.1"/>
    </source>
</evidence>
<name>A0ABR2VUT6_9FUNG</name>
<protein>
    <recommendedName>
        <fullName evidence="3">F-box domain-containing protein</fullName>
    </recommendedName>
</protein>
<comment type="caution">
    <text evidence="1">The sequence shown here is derived from an EMBL/GenBank/DDBJ whole genome shotgun (WGS) entry which is preliminary data.</text>
</comment>
<proteinExistence type="predicted"/>
<organism evidence="1 2">
    <name type="scientific">Basidiobolus ranarum</name>
    <dbReference type="NCBI Taxonomy" id="34480"/>
    <lineage>
        <taxon>Eukaryota</taxon>
        <taxon>Fungi</taxon>
        <taxon>Fungi incertae sedis</taxon>
        <taxon>Zoopagomycota</taxon>
        <taxon>Entomophthoromycotina</taxon>
        <taxon>Basidiobolomycetes</taxon>
        <taxon>Basidiobolales</taxon>
        <taxon>Basidiobolaceae</taxon>
        <taxon>Basidiobolus</taxon>
    </lineage>
</organism>
<dbReference type="EMBL" id="JASJQH010007664">
    <property type="protein sequence ID" value="KAK9703119.1"/>
    <property type="molecule type" value="Genomic_DNA"/>
</dbReference>
<gene>
    <name evidence="1" type="ORF">K7432_010890</name>
</gene>